<dbReference type="Pfam" id="PF25221">
    <property type="entry name" value="5TMH_Lnb"/>
    <property type="match status" value="1"/>
</dbReference>
<dbReference type="EMBL" id="JBHLTG010000003">
    <property type="protein sequence ID" value="MFC0678878.1"/>
    <property type="molecule type" value="Genomic_DNA"/>
</dbReference>
<keyword evidence="1" id="KW-1133">Transmembrane helix</keyword>
<reference evidence="5 6" key="1">
    <citation type="submission" date="2024-09" db="EMBL/GenBank/DDBJ databases">
        <authorList>
            <person name="Sun Q."/>
            <person name="Mori K."/>
        </authorList>
    </citation>
    <scope>NUCLEOTIDE SEQUENCE [LARGE SCALE GENOMIC DNA]</scope>
    <source>
        <strain evidence="5 6">KCTC 23076</strain>
    </source>
</reference>
<dbReference type="InterPro" id="IPR025178">
    <property type="entry name" value="Lnb_N"/>
</dbReference>
<keyword evidence="1" id="KW-0472">Membrane</keyword>
<evidence type="ECO:0000256" key="2">
    <source>
        <dbReference type="SAM" id="SignalP"/>
    </source>
</evidence>
<keyword evidence="1" id="KW-0812">Transmembrane</keyword>
<evidence type="ECO:0000259" key="3">
    <source>
        <dbReference type="Pfam" id="PF13387"/>
    </source>
</evidence>
<feature type="transmembrane region" description="Helical" evidence="1">
    <location>
        <begin position="338"/>
        <end position="357"/>
    </location>
</feature>
<organism evidence="5 6">
    <name type="scientific">Lysobacter korlensis</name>
    <dbReference type="NCBI Taxonomy" id="553636"/>
    <lineage>
        <taxon>Bacteria</taxon>
        <taxon>Pseudomonadati</taxon>
        <taxon>Pseudomonadota</taxon>
        <taxon>Gammaproteobacteria</taxon>
        <taxon>Lysobacterales</taxon>
        <taxon>Lysobacteraceae</taxon>
        <taxon>Lysobacter</taxon>
    </lineage>
</organism>
<keyword evidence="2" id="KW-0732">Signal</keyword>
<comment type="caution">
    <text evidence="5">The sequence shown here is derived from an EMBL/GenBank/DDBJ whole genome shotgun (WGS) entry which is preliminary data.</text>
</comment>
<feature type="domain" description="Lnb N-terminal periplasmic" evidence="3">
    <location>
        <begin position="25"/>
        <end position="151"/>
    </location>
</feature>
<accession>A0ABV6RSG1</accession>
<feature type="domain" description="Lnb-like transmembrane" evidence="4">
    <location>
        <begin position="255"/>
        <end position="377"/>
    </location>
</feature>
<feature type="transmembrane region" description="Helical" evidence="1">
    <location>
        <begin position="308"/>
        <end position="326"/>
    </location>
</feature>
<dbReference type="InterPro" id="IPR057436">
    <property type="entry name" value="5TMH_Lnb"/>
</dbReference>
<protein>
    <submittedName>
        <fullName evidence="5">DUF4105 domain-containing protein</fullName>
    </submittedName>
</protein>
<sequence length="392" mass="43264">MALVVFALLLLVMGTAGAAPRIGVVTMQPGEIFFERFGHDAIVVQDPQTGRAISYNFGFFDPSESDFVPRFIRGEMRYRLVALPFSQDLAIYADNGRGVSVQWLDLPPDRAQALADALAVNARPENAHYRYDYFLDNCSTRVRDAVDVALGGELRRQLEGRSHGRTYRSEATRLASPAPWMWLAFDIGLGPAADRPLSMWEEAFVPMRLADALAGARQADRNPLVEDRQPLLPHRISPEPVESRPQWPLWALVGVALGIAAAIGGHRRPRLTAALALPVWSVCALLGALMLFIWFGTGHRFGWANHNLLLFNPLCVALLPAGWAIARGRRPAHLFDWLLVAVAAAAVLSLFLHWLPVQPQRNAHWIALILPIHLGLALGLFRRTGVAARAEG</sequence>
<dbReference type="RefSeq" id="WP_386669119.1">
    <property type="nucleotide sequence ID" value="NZ_JBHLTG010000003.1"/>
</dbReference>
<keyword evidence="6" id="KW-1185">Reference proteome</keyword>
<feature type="transmembrane region" description="Helical" evidence="1">
    <location>
        <begin position="363"/>
        <end position="381"/>
    </location>
</feature>
<feature type="transmembrane region" description="Helical" evidence="1">
    <location>
        <begin position="271"/>
        <end position="296"/>
    </location>
</feature>
<feature type="transmembrane region" description="Helical" evidence="1">
    <location>
        <begin position="247"/>
        <end position="264"/>
    </location>
</feature>
<evidence type="ECO:0000313" key="6">
    <source>
        <dbReference type="Proteomes" id="UP001589896"/>
    </source>
</evidence>
<gene>
    <name evidence="5" type="ORF">ACFFGH_13595</name>
</gene>
<evidence type="ECO:0000256" key="1">
    <source>
        <dbReference type="SAM" id="Phobius"/>
    </source>
</evidence>
<dbReference type="Proteomes" id="UP001589896">
    <property type="component" value="Unassembled WGS sequence"/>
</dbReference>
<evidence type="ECO:0000259" key="4">
    <source>
        <dbReference type="Pfam" id="PF25221"/>
    </source>
</evidence>
<evidence type="ECO:0000313" key="5">
    <source>
        <dbReference type="EMBL" id="MFC0678878.1"/>
    </source>
</evidence>
<feature type="chain" id="PRO_5045258342" evidence="2">
    <location>
        <begin position="19"/>
        <end position="392"/>
    </location>
</feature>
<dbReference type="Pfam" id="PF13387">
    <property type="entry name" value="Lnb_N"/>
    <property type="match status" value="1"/>
</dbReference>
<proteinExistence type="predicted"/>
<name>A0ABV6RSG1_9GAMM</name>
<feature type="signal peptide" evidence="2">
    <location>
        <begin position="1"/>
        <end position="18"/>
    </location>
</feature>